<dbReference type="AlphaFoldDB" id="A0A2Z6GCC3"/>
<protein>
    <recommendedName>
        <fullName evidence="3">DUF1398 domain-containing protein</fullName>
    </recommendedName>
</protein>
<dbReference type="KEGG" id="fam:OYT1_ch1532"/>
<evidence type="ECO:0008006" key="3">
    <source>
        <dbReference type="Google" id="ProtNLM"/>
    </source>
</evidence>
<evidence type="ECO:0000313" key="1">
    <source>
        <dbReference type="EMBL" id="BBE51080.1"/>
    </source>
</evidence>
<keyword evidence="2" id="KW-1185">Reference proteome</keyword>
<organism evidence="1 2">
    <name type="scientific">Ferriphaselus amnicola</name>
    <dbReference type="NCBI Taxonomy" id="1188319"/>
    <lineage>
        <taxon>Bacteria</taxon>
        <taxon>Pseudomonadati</taxon>
        <taxon>Pseudomonadota</taxon>
        <taxon>Betaproteobacteria</taxon>
        <taxon>Nitrosomonadales</taxon>
        <taxon>Gallionellaceae</taxon>
        <taxon>Ferriphaselus</taxon>
    </lineage>
</organism>
<dbReference type="RefSeq" id="WP_062627451.1">
    <property type="nucleotide sequence ID" value="NZ_AP018738.1"/>
</dbReference>
<dbReference type="OrthoDB" id="5954591at2"/>
<dbReference type="InterPro" id="IPR009833">
    <property type="entry name" value="DUF1398"/>
</dbReference>
<gene>
    <name evidence="1" type="ORF">OYT1_ch1532</name>
</gene>
<evidence type="ECO:0000313" key="2">
    <source>
        <dbReference type="Proteomes" id="UP000033070"/>
    </source>
</evidence>
<dbReference type="Proteomes" id="UP000033070">
    <property type="component" value="Chromosome"/>
</dbReference>
<dbReference type="EMBL" id="AP018738">
    <property type="protein sequence ID" value="BBE51080.1"/>
    <property type="molecule type" value="Genomic_DNA"/>
</dbReference>
<dbReference type="Pfam" id="PF07166">
    <property type="entry name" value="DUF1398"/>
    <property type="match status" value="1"/>
</dbReference>
<proteinExistence type="predicted"/>
<accession>A0A2Z6GCC3</accession>
<dbReference type="InterPro" id="IPR036696">
    <property type="entry name" value="YdfO-like_sf"/>
</dbReference>
<dbReference type="Gene3D" id="3.30.1810.10">
    <property type="entry name" value="YdfO-like"/>
    <property type="match status" value="1"/>
</dbReference>
<dbReference type="SUPFAM" id="SSF160419">
    <property type="entry name" value="YdfO-like"/>
    <property type="match status" value="2"/>
</dbReference>
<reference evidence="1 2" key="1">
    <citation type="submission" date="2018-06" db="EMBL/GenBank/DDBJ databases">
        <title>OYT1 Genome Sequencing.</title>
        <authorList>
            <person name="Kato S."/>
            <person name="Itoh T."/>
            <person name="Ohkuma M."/>
        </authorList>
    </citation>
    <scope>NUCLEOTIDE SEQUENCE [LARGE SCALE GENOMIC DNA]</scope>
    <source>
        <strain evidence="1 2">OYT1</strain>
    </source>
</reference>
<sequence>MESNIVAEAAHATLNGSIPFPEVVRRLVETGVEYYHVDYVALQMTYYSASCGVLKTPINYEGLPSVASEFDLVGLRAAILDSQQNGQHFRDFTQRAINAGVQGYIAFLVDQRVTYWGRGGNQHTEWFPGAQPGKA</sequence>
<dbReference type="STRING" id="1188319.OYT1_02343"/>
<name>A0A2Z6GCC3_9PROT</name>